<dbReference type="Gene3D" id="3.40.50.1000">
    <property type="entry name" value="HAD superfamily/HAD-like"/>
    <property type="match status" value="1"/>
</dbReference>
<dbReference type="InterPro" id="IPR051806">
    <property type="entry name" value="HAD-like_SPP"/>
</dbReference>
<gene>
    <name evidence="2" type="ORF">GCM10009802_26760</name>
</gene>
<organism evidence="2 3">
    <name type="scientific">Streptomyces synnematoformans</name>
    <dbReference type="NCBI Taxonomy" id="415721"/>
    <lineage>
        <taxon>Bacteria</taxon>
        <taxon>Bacillati</taxon>
        <taxon>Actinomycetota</taxon>
        <taxon>Actinomycetes</taxon>
        <taxon>Kitasatosporales</taxon>
        <taxon>Streptomycetaceae</taxon>
        <taxon>Streptomyces</taxon>
    </lineage>
</organism>
<dbReference type="InterPro" id="IPR023214">
    <property type="entry name" value="HAD_sf"/>
</dbReference>
<keyword evidence="3" id="KW-1185">Reference proteome</keyword>
<evidence type="ECO:0000313" key="2">
    <source>
        <dbReference type="EMBL" id="GAA2122727.1"/>
    </source>
</evidence>
<name>A0ABN2Y6X0_9ACTN</name>
<reference evidence="2 3" key="1">
    <citation type="journal article" date="2019" name="Int. J. Syst. Evol. Microbiol.">
        <title>The Global Catalogue of Microorganisms (GCM) 10K type strain sequencing project: providing services to taxonomists for standard genome sequencing and annotation.</title>
        <authorList>
            <consortium name="The Broad Institute Genomics Platform"/>
            <consortium name="The Broad Institute Genome Sequencing Center for Infectious Disease"/>
            <person name="Wu L."/>
            <person name="Ma J."/>
        </authorList>
    </citation>
    <scope>NUCLEOTIDE SEQUENCE [LARGE SCALE GENOMIC DNA]</scope>
    <source>
        <strain evidence="2 3">JCM 15481</strain>
    </source>
</reference>
<evidence type="ECO:0000256" key="1">
    <source>
        <dbReference type="SAM" id="MobiDB-lite"/>
    </source>
</evidence>
<sequence>MWKAARVEIPVDSAHQPGRSNDELNEGVTTLPPRGRTVTDELFTETSDAGANRTYSLLNVGFRDLGDPGRPRRLDVHAVLFDMDGTLVESAAAMDRHTRMWAERHSLDPEAVIRVSHGRRDIDVIRELAPYADPHAELAWFDHLSCTDADGVHAAPGAPGLLGTLPPRRWGVVTSATRSVARSRMAAAGLPLPDVLVCAEDVADGKPSPEGYLAAAGRVGAPPSRCLVIEDAEAGLAAARAAGMPALAVAGPPGPVHGHRIAGLDALSVTAD</sequence>
<dbReference type="Gene3D" id="1.10.150.240">
    <property type="entry name" value="Putative phosphatase, domain 2"/>
    <property type="match status" value="1"/>
</dbReference>
<comment type="caution">
    <text evidence="2">The sequence shown here is derived from an EMBL/GenBank/DDBJ whole genome shotgun (WGS) entry which is preliminary data.</text>
</comment>
<evidence type="ECO:0000313" key="3">
    <source>
        <dbReference type="Proteomes" id="UP001500443"/>
    </source>
</evidence>
<dbReference type="SUPFAM" id="SSF56784">
    <property type="entry name" value="HAD-like"/>
    <property type="match status" value="1"/>
</dbReference>
<dbReference type="InterPro" id="IPR023198">
    <property type="entry name" value="PGP-like_dom2"/>
</dbReference>
<dbReference type="Proteomes" id="UP001500443">
    <property type="component" value="Unassembled WGS sequence"/>
</dbReference>
<dbReference type="InterPro" id="IPR036412">
    <property type="entry name" value="HAD-like_sf"/>
</dbReference>
<feature type="region of interest" description="Disordered" evidence="1">
    <location>
        <begin position="1"/>
        <end position="35"/>
    </location>
</feature>
<dbReference type="PANTHER" id="PTHR43481">
    <property type="entry name" value="FRUCTOSE-1-PHOSPHATE PHOSPHATASE"/>
    <property type="match status" value="1"/>
</dbReference>
<dbReference type="SFLD" id="SFLDG01129">
    <property type="entry name" value="C1.5:_HAD__Beta-PGM__Phosphata"/>
    <property type="match status" value="1"/>
</dbReference>
<dbReference type="PANTHER" id="PTHR43481:SF4">
    <property type="entry name" value="GLYCEROL-1-PHOSPHATE PHOSPHOHYDROLASE 1-RELATED"/>
    <property type="match status" value="1"/>
</dbReference>
<proteinExistence type="predicted"/>
<protein>
    <recommendedName>
        <fullName evidence="4">Sugar-phosphatase</fullName>
    </recommendedName>
</protein>
<dbReference type="PRINTS" id="PR00413">
    <property type="entry name" value="HADHALOGNASE"/>
</dbReference>
<evidence type="ECO:0008006" key="4">
    <source>
        <dbReference type="Google" id="ProtNLM"/>
    </source>
</evidence>
<dbReference type="SFLD" id="SFLDS00003">
    <property type="entry name" value="Haloacid_Dehalogenase"/>
    <property type="match status" value="1"/>
</dbReference>
<dbReference type="EMBL" id="BAAAPF010000068">
    <property type="protein sequence ID" value="GAA2122727.1"/>
    <property type="molecule type" value="Genomic_DNA"/>
</dbReference>
<dbReference type="InterPro" id="IPR006439">
    <property type="entry name" value="HAD-SF_hydro_IA"/>
</dbReference>
<dbReference type="NCBIfam" id="TIGR01509">
    <property type="entry name" value="HAD-SF-IA-v3"/>
    <property type="match status" value="1"/>
</dbReference>
<dbReference type="Pfam" id="PF00702">
    <property type="entry name" value="Hydrolase"/>
    <property type="match status" value="1"/>
</dbReference>
<accession>A0ABN2Y6X0</accession>